<evidence type="ECO:0000256" key="1">
    <source>
        <dbReference type="SAM" id="Coils"/>
    </source>
</evidence>
<dbReference type="PANTHER" id="PTHR46725:SF1">
    <property type="entry name" value="COILED-COIL DOMAIN-CONTAINING PROTEIN 57"/>
    <property type="match status" value="1"/>
</dbReference>
<reference evidence="4" key="1">
    <citation type="submission" date="2025-08" db="UniProtKB">
        <authorList>
            <consortium name="RefSeq"/>
        </authorList>
    </citation>
    <scope>IDENTIFICATION</scope>
</reference>
<protein>
    <submittedName>
        <fullName evidence="4">Coiled-coil domain-containing protein 57 isoform X5</fullName>
    </submittedName>
</protein>
<feature type="coiled-coil region" evidence="1">
    <location>
        <begin position="113"/>
        <end position="147"/>
    </location>
</feature>
<feature type="coiled-coil region" evidence="1">
    <location>
        <begin position="263"/>
        <end position="564"/>
    </location>
</feature>
<organism evidence="3 4">
    <name type="scientific">Hydra vulgaris</name>
    <name type="common">Hydra</name>
    <name type="synonym">Hydra attenuata</name>
    <dbReference type="NCBI Taxonomy" id="6087"/>
    <lineage>
        <taxon>Eukaryota</taxon>
        <taxon>Metazoa</taxon>
        <taxon>Cnidaria</taxon>
        <taxon>Hydrozoa</taxon>
        <taxon>Hydroidolina</taxon>
        <taxon>Anthoathecata</taxon>
        <taxon>Aplanulata</taxon>
        <taxon>Hydridae</taxon>
        <taxon>Hydra</taxon>
    </lineage>
</organism>
<name>A0ABM4D3S4_HYDVU</name>
<gene>
    <name evidence="4" type="primary">LOC105850828</name>
</gene>
<dbReference type="RefSeq" id="XP_065668931.1">
    <property type="nucleotide sequence ID" value="XM_065812859.1"/>
</dbReference>
<evidence type="ECO:0000256" key="2">
    <source>
        <dbReference type="SAM" id="MobiDB-lite"/>
    </source>
</evidence>
<sequence>MALFVPPQDLESLDTLVTVKEQEWRSLMQQQISKLKSELAEKDKQISLQKIRFNKLKEDFEYNLDLLSKRDIELEKCDVILEKLKESENLKDAELNETRFKMEFLEEKMCFIIKENENSQDFYKKKIKSLQDEINVLNEKNEIEISKERLRCEEVKNVFHKQISELQEGFEMQKKSLIYENETKFCQHKKDHQIILDEKETELFENQLKVKMLSIELELLQKSSSLATDNAAADQEKLVKFEKLLAQKIKEIESVNLIKDIQLKDLETKVEEFIQRSKKKRIEIKKKCNELQNCCARQDAFVETLKNSANNQEEIFKEKLKTYNEQNKALSFQLKQNHLKYITSEKTLETKLHSAQQEIEHLKFRLQHLQDIQSQTTVTRDVDFAALSLSENNLKHELDNCRIDLKKLRQELKFSLEREKTLKENKEILKENSISERKSKALLENRLNKILENHKSVIENFEKRQEKLDIVIQKKEEELLLKENTIQKLKTDLSSVKAQNNQLKMVIKEMRAEMVLLSEKMNAAPNETYLQSLEAEIALLKSTNRDLKNKLQDHVTTLDVFQNENSKLLTLLKTKDSTITYLKNSINSFENERKQKIISMETVYFDSSLGNFNHEVAAKKKKINEQTKPESEKCYTHGLACNFNATCFNSGLSDFQTVFGKAAEYQQLDYSKVCPDQHCSSMEFCKYKWKLKLAVDRIKNLLIERAKMINNSNRLRADFKSLQENLEGYCSLENCGEINRQNQVVLQSLQDFQKQATLGTLVNLKVSSTLANSSKSNISESLENHKNRKKDGHGDGDEVFLNKEAQDELKETLNSVVNNLISSSSDSSLKEVWKLLDMGDSFSTVESKQEADLAVLGKPVLVEQKLLYKKNFIAPKLCVKKKFARNYNDKNDNNFSNT</sequence>
<evidence type="ECO:0000313" key="4">
    <source>
        <dbReference type="RefSeq" id="XP_065668931.1"/>
    </source>
</evidence>
<accession>A0ABM4D3S4</accession>
<feature type="region of interest" description="Disordered" evidence="2">
    <location>
        <begin position="776"/>
        <end position="796"/>
    </location>
</feature>
<keyword evidence="3" id="KW-1185">Reference proteome</keyword>
<dbReference type="InterPro" id="IPR042481">
    <property type="entry name" value="CCDC57"/>
</dbReference>
<proteinExistence type="predicted"/>
<feature type="coiled-coil region" evidence="1">
    <location>
        <begin position="698"/>
        <end position="725"/>
    </location>
</feature>
<dbReference type="Proteomes" id="UP001652625">
    <property type="component" value="Chromosome 12"/>
</dbReference>
<keyword evidence="1" id="KW-0175">Coiled coil</keyword>
<evidence type="ECO:0000313" key="3">
    <source>
        <dbReference type="Proteomes" id="UP001652625"/>
    </source>
</evidence>
<dbReference type="Gene3D" id="1.10.287.1490">
    <property type="match status" value="1"/>
</dbReference>
<dbReference type="PANTHER" id="PTHR46725">
    <property type="entry name" value="COILED-COIL DOMAIN-CONTAINING PROTEIN 57"/>
    <property type="match status" value="1"/>
</dbReference>
<dbReference type="GeneID" id="105850828"/>